<dbReference type="FunFam" id="2.10.110.30:FF:000002">
    <property type="entry name" value="Putative e3 ubiquitin-protein ligase ubr3"/>
    <property type="match status" value="1"/>
</dbReference>
<keyword evidence="3 11" id="KW-0808">Transferase</keyword>
<feature type="zinc finger region" description="UBR-type" evidence="10">
    <location>
        <begin position="107"/>
        <end position="178"/>
    </location>
</feature>
<feature type="compositionally biased region" description="Basic and acidic residues" evidence="12">
    <location>
        <begin position="1155"/>
        <end position="1178"/>
    </location>
</feature>
<dbReference type="GO" id="GO:0000151">
    <property type="term" value="C:ubiquitin ligase complex"/>
    <property type="evidence" value="ECO:0007669"/>
    <property type="project" value="TreeGrafter"/>
</dbReference>
<comment type="caution">
    <text evidence="15">The sequence shown here is derived from an EMBL/GenBank/DDBJ whole genome shotgun (WGS) entry which is preliminary data.</text>
</comment>
<reference evidence="16" key="1">
    <citation type="journal article" date="2023" name="Commun. Biol.">
        <title>Genome analysis of Parmales, the sister group of diatoms, reveals the evolutionary specialization of diatoms from phago-mixotrophs to photoautotrophs.</title>
        <authorList>
            <person name="Ban H."/>
            <person name="Sato S."/>
            <person name="Yoshikawa S."/>
            <person name="Yamada K."/>
            <person name="Nakamura Y."/>
            <person name="Ichinomiya M."/>
            <person name="Sato N."/>
            <person name="Blanc-Mathieu R."/>
            <person name="Endo H."/>
            <person name="Kuwata A."/>
            <person name="Ogata H."/>
        </authorList>
    </citation>
    <scope>NUCLEOTIDE SEQUENCE [LARGE SCALE GENOMIC DNA]</scope>
</reference>
<dbReference type="CDD" id="cd19673">
    <property type="entry name" value="UBR-box_UBR3"/>
    <property type="match status" value="1"/>
</dbReference>
<organism evidence="15 16">
    <name type="scientific">Triparma columacea</name>
    <dbReference type="NCBI Taxonomy" id="722753"/>
    <lineage>
        <taxon>Eukaryota</taxon>
        <taxon>Sar</taxon>
        <taxon>Stramenopiles</taxon>
        <taxon>Ochrophyta</taxon>
        <taxon>Bolidophyceae</taxon>
        <taxon>Parmales</taxon>
        <taxon>Triparmaceae</taxon>
        <taxon>Triparma</taxon>
    </lineage>
</organism>
<dbReference type="InterPro" id="IPR001841">
    <property type="entry name" value="Znf_RING"/>
</dbReference>
<dbReference type="Pfam" id="PF22960">
    <property type="entry name" value="WHD_UBR1"/>
    <property type="match status" value="1"/>
</dbReference>
<name>A0A9W7L4I6_9STRA</name>
<feature type="region of interest" description="Disordered" evidence="12">
    <location>
        <begin position="1148"/>
        <end position="1178"/>
    </location>
</feature>
<evidence type="ECO:0000256" key="11">
    <source>
        <dbReference type="RuleBase" id="RU366018"/>
    </source>
</evidence>
<evidence type="ECO:0000256" key="8">
    <source>
        <dbReference type="ARBA" id="ARBA00046341"/>
    </source>
</evidence>
<comment type="catalytic activity">
    <reaction evidence="1 11">
        <text>S-ubiquitinyl-[E2 ubiquitin-conjugating enzyme]-L-cysteine + [acceptor protein]-L-lysine = [E2 ubiquitin-conjugating enzyme]-L-cysteine + N(6)-ubiquitinyl-[acceptor protein]-L-lysine.</text>
        <dbReference type="EC" id="2.3.2.27"/>
    </reaction>
</comment>
<dbReference type="PANTHER" id="PTHR21497">
    <property type="entry name" value="UBIQUITIN LIGASE E3 ALPHA-RELATED"/>
    <property type="match status" value="1"/>
</dbReference>
<evidence type="ECO:0000256" key="7">
    <source>
        <dbReference type="ARBA" id="ARBA00022833"/>
    </source>
</evidence>
<comment type="pathway">
    <text evidence="2 11">Protein modification; protein ubiquitination.</text>
</comment>
<feature type="domain" description="RING-type" evidence="13">
    <location>
        <begin position="1235"/>
        <end position="1312"/>
    </location>
</feature>
<evidence type="ECO:0000256" key="4">
    <source>
        <dbReference type="ARBA" id="ARBA00022723"/>
    </source>
</evidence>
<gene>
    <name evidence="15" type="ORF">TrCOL_g1946</name>
</gene>
<dbReference type="GO" id="GO:0061630">
    <property type="term" value="F:ubiquitin protein ligase activity"/>
    <property type="evidence" value="ECO:0007669"/>
    <property type="project" value="UniProtKB-UniRule"/>
</dbReference>
<evidence type="ECO:0000313" key="15">
    <source>
        <dbReference type="EMBL" id="GMI31710.1"/>
    </source>
</evidence>
<dbReference type="EMBL" id="BRYA01000010">
    <property type="protein sequence ID" value="GMI31710.1"/>
    <property type="molecule type" value="Genomic_DNA"/>
</dbReference>
<keyword evidence="6 11" id="KW-0833">Ubl conjugation pathway</keyword>
<keyword evidence="7 11" id="KW-0862">Zinc</keyword>
<evidence type="ECO:0000256" key="10">
    <source>
        <dbReference type="PROSITE-ProRule" id="PRU00508"/>
    </source>
</evidence>
<dbReference type="GO" id="GO:0008270">
    <property type="term" value="F:zinc ion binding"/>
    <property type="evidence" value="ECO:0007669"/>
    <property type="project" value="UniProtKB-UniRule"/>
</dbReference>
<feature type="region of interest" description="Disordered" evidence="12">
    <location>
        <begin position="1838"/>
        <end position="1870"/>
    </location>
</feature>
<evidence type="ECO:0000256" key="6">
    <source>
        <dbReference type="ARBA" id="ARBA00022786"/>
    </source>
</evidence>
<evidence type="ECO:0000259" key="13">
    <source>
        <dbReference type="PROSITE" id="PS50089"/>
    </source>
</evidence>
<dbReference type="GO" id="GO:0071596">
    <property type="term" value="P:ubiquitin-dependent protein catabolic process via the N-end rule pathway"/>
    <property type="evidence" value="ECO:0007669"/>
    <property type="project" value="UniProtKB-UniRule"/>
</dbReference>
<dbReference type="Gene3D" id="2.10.110.30">
    <property type="match status" value="1"/>
</dbReference>
<proteinExistence type="inferred from homology"/>
<dbReference type="Pfam" id="PF02207">
    <property type="entry name" value="zf-UBR"/>
    <property type="match status" value="1"/>
</dbReference>
<feature type="region of interest" description="Disordered" evidence="12">
    <location>
        <begin position="874"/>
        <end position="899"/>
    </location>
</feature>
<sequence>MYPFNSTNSAASDLPTLYPFPSTTPAASSIPSTSSPSQPQTSSVPRTPPQIYTSSPPALTITLEEAESSTLHSLTCSVTSSTPLNPPPPPHKVFEEIHALGEMAPRQVCQHHFRKNDIVWVCKTCQSDETCVLCNSCFNDSNHEGHDVLFYHAQAGGCCDCGDADAWDPSGFCSRHGKSSSSDAIPRSVVDKARDTVAEMATWITRTSELAKKAYERFISLTDIDYDDTDGSINWYTGEIDLAKIGRAENGLYIVLHKSEVVDPKVLLRALVEFGIPPRKADDVVSMLTKKVNGGTNNAWTGEVVIYGPDELLCDLTPNYYLQYLTSPTPGSDRVVNRNYHRLCNVLRRRGLCASVKTYEQLRREQRASACISWIHAIANAADVLCEQVSSAFSVSAHLKPLLNSDLLMGERAGRMHSMFLTLLSGPIFKEKLAYAYCDTYEAVSKMFSQGIGSNECSCYTLSVQFLNRQALVCDMVNNREFLPKIARALLGCVKESARSSGWGDARWLIDLKHGVMEKRRYIPIISDLKCVLNVDGVEKEFRNNQDASGAFFEMVGLLQYLHPQQWVRRSAPKEQWEDRMWLSAFNASISFGSLFEKVVMVEAGTGDRLEEKFMKGAVKTLWQWIEDEGTKMRGGDPRSGYKMIVWNSQSAHSISLKALPMDQFKPFSFHLVLHRFVAAAMKEWMQEGDVRGLVRVVDEAINETVTEMKMDDEGESYDIDFYQELLDFPLITLSRAAQIKVGIWNRNNCGVRDQVMNYGEPPFCRTMRDLDLLILQVGARRYCELKGGCTKDLINLMLHRFGVWKWALGGWLKDEKDSSDADIDDHCNGLHMFLESLHDGIEGEIDDHDDRDMFDEFLCFLVVFLSELPRPQGGVEGECKEEEEEEKEREETKEERVKKSLTKVLNSVKSKMRREVVHRLAVGPQTHSALREVYGLLSPREMKVVKHIGGDDGELLEDVLKEVAVNQIGQGLSPNTWHLKPAGWDEYDPCFYHLNEKGHQMAAANRTEKWGGNGEAKGGICKPLGKVADGWGDFRKCVFWEDTVRAIVWGTVADNMGDGKGAAERQSETGLARVVQLLTLGLGVMEQEGGDEKERWEEWMLRADGAKCTGRSCAGGRSILDLFENAKDVNDVVVKKGIEWIVKSVGGSGGGGGAKEEGKEEGKEAERERRKREARDRAMERMKANARTFIFDMDVDMEEEEEDGGGAAALGESKNGEVGAAELDRFLPKNEEKCIICNSSASDEAMLYCSYIQPSTVLNGARPPDARPCGPFRDGRFVHAHISLCGHKMHEGCWNKWGVTGTVEWECPLCKHPGNCGVVDFEDVKDVDRPGKWEKELSKEGAEEVHLLWMESAGIRRKGRNRKLEIGCADGIYRMQKKLVEVKVKADRIRLGMPLTQNYGPYRGYFQEYTNVTGIKAYGGLGGDWVNRSIEYAAEKGLIKEKDPKFRDWLEGRELFEDYMGAVATFTYTMLADLEEVKRQILEEGRSGVRGVEGFWVKNKLPVLSQGLGGGKVQNLRPLITALKVSGAGFSETLERVLESNGRWGQGHTKEGRIFPPVLESEILVWTLAGLMSRQGRTRVAGDEAKGLVAEAKRWIAKGFHARLIQIMSGWLFNCTRNGDVFSLGVQFKSIPEALVILKKIKGWWPLRSNKLPPFKNMCVKLMCDFLEQVSKPSGSGLLYEETLKHSTGQELDEGDIEEAIDMAAELGLKFLCDVAVYLQLGWSRWWEGEGAAGIEPPDDDSVVKGEVVIHSNAEMVMKVCSWMGLSVEGGWEKEVLRGYIRDMERHPAGQDGQLNFYDVQVYQWCGGSEEWRLKCREGEKAGIAFLERGNGRMAGISSPEGNMRAGGFSDGRARSRSSGGTAGELSSSPSYINTRNHIAPTVGIGEIDSLPLLGYQGWNKGGVPVIAPPTGGGACIPRIPISYSDLYALVDSLLPDSLSHTAVCLVCGICLNSAGTGECGRHCQICGSGRGIFFLLHECVVVIMSNSKSAYLPSPYVDEHGETPAFRGKPLTLSMKRWEVFRGLWLGHGISERVKEGRKETRNVPEGHY</sequence>
<feature type="compositionally biased region" description="Acidic residues" evidence="12">
    <location>
        <begin position="880"/>
        <end position="889"/>
    </location>
</feature>
<dbReference type="InterPro" id="IPR055194">
    <property type="entry name" value="UBR1-like_WH"/>
</dbReference>
<dbReference type="PANTHER" id="PTHR21497:SF24">
    <property type="entry name" value="E3 UBIQUITIN-PROTEIN LIGASE UBR1"/>
    <property type="match status" value="1"/>
</dbReference>
<dbReference type="GO" id="GO:0005737">
    <property type="term" value="C:cytoplasm"/>
    <property type="evidence" value="ECO:0007669"/>
    <property type="project" value="TreeGrafter"/>
</dbReference>
<dbReference type="PROSITE" id="PS51157">
    <property type="entry name" value="ZF_UBR"/>
    <property type="match status" value="1"/>
</dbReference>
<dbReference type="Pfam" id="PF18995">
    <property type="entry name" value="PRT6_C"/>
    <property type="match status" value="1"/>
</dbReference>
<evidence type="ECO:0000256" key="5">
    <source>
        <dbReference type="ARBA" id="ARBA00022771"/>
    </source>
</evidence>
<feature type="compositionally biased region" description="Low complexity" evidence="12">
    <location>
        <begin position="22"/>
        <end position="45"/>
    </location>
</feature>
<comment type="function">
    <text evidence="11">Ubiquitin ligase protein which is a component of the N-end rule pathway. Recognizes and binds to proteins bearing specific N-terminal residues that are destabilizing according to the N-end rule, leading to their ubiquitination and subsequent degradation.</text>
</comment>
<feature type="domain" description="UBR-type" evidence="14">
    <location>
        <begin position="107"/>
        <end position="178"/>
    </location>
</feature>
<keyword evidence="16" id="KW-1185">Reference proteome</keyword>
<dbReference type="OrthoDB" id="26387at2759"/>
<evidence type="ECO:0000313" key="16">
    <source>
        <dbReference type="Proteomes" id="UP001165065"/>
    </source>
</evidence>
<protein>
    <recommendedName>
        <fullName evidence="11">E3 ubiquitin-protein ligase</fullName>
        <ecNumber evidence="11">2.3.2.27</ecNumber>
    </recommendedName>
</protein>
<feature type="compositionally biased region" description="Basic and acidic residues" evidence="12">
    <location>
        <begin position="890"/>
        <end position="899"/>
    </location>
</feature>
<evidence type="ECO:0000256" key="1">
    <source>
        <dbReference type="ARBA" id="ARBA00000900"/>
    </source>
</evidence>
<evidence type="ECO:0000256" key="2">
    <source>
        <dbReference type="ARBA" id="ARBA00004906"/>
    </source>
</evidence>
<dbReference type="PROSITE" id="PS50089">
    <property type="entry name" value="ZF_RING_2"/>
    <property type="match status" value="1"/>
</dbReference>
<evidence type="ECO:0000256" key="9">
    <source>
        <dbReference type="PROSITE-ProRule" id="PRU00175"/>
    </source>
</evidence>
<dbReference type="GO" id="GO:0016567">
    <property type="term" value="P:protein ubiquitination"/>
    <property type="evidence" value="ECO:0007669"/>
    <property type="project" value="UniProtKB-UniRule"/>
</dbReference>
<keyword evidence="4 11" id="KW-0479">Metal-binding</keyword>
<dbReference type="EC" id="2.3.2.27" evidence="11"/>
<comment type="similarity">
    <text evidence="8 11">Belongs to the E3 ubiquitin-protein ligase UBR1-like family.</text>
</comment>
<dbReference type="InterPro" id="IPR003126">
    <property type="entry name" value="Znf_UBR"/>
</dbReference>
<evidence type="ECO:0000256" key="3">
    <source>
        <dbReference type="ARBA" id="ARBA00022679"/>
    </source>
</evidence>
<keyword evidence="5 9" id="KW-0863">Zinc-finger</keyword>
<dbReference type="InterPro" id="IPR044046">
    <property type="entry name" value="E3_ligase_UBR-like_C"/>
</dbReference>
<dbReference type="SMART" id="SM00396">
    <property type="entry name" value="ZnF_UBR1"/>
    <property type="match status" value="1"/>
</dbReference>
<evidence type="ECO:0000256" key="12">
    <source>
        <dbReference type="SAM" id="MobiDB-lite"/>
    </source>
</evidence>
<feature type="region of interest" description="Disordered" evidence="12">
    <location>
        <begin position="22"/>
        <end position="55"/>
    </location>
</feature>
<evidence type="ECO:0000259" key="14">
    <source>
        <dbReference type="PROSITE" id="PS51157"/>
    </source>
</evidence>
<dbReference type="Proteomes" id="UP001165065">
    <property type="component" value="Unassembled WGS sequence"/>
</dbReference>
<dbReference type="InterPro" id="IPR039164">
    <property type="entry name" value="UBR1-like"/>
</dbReference>
<accession>A0A9W7L4I6</accession>